<dbReference type="InterPro" id="IPR029462">
    <property type="entry name" value="Rnk_N"/>
</dbReference>
<protein>
    <submittedName>
        <fullName evidence="3">Transcription elongation factor GreAB</fullName>
    </submittedName>
</protein>
<dbReference type="Pfam" id="PF01272">
    <property type="entry name" value="GreA_GreB"/>
    <property type="match status" value="1"/>
</dbReference>
<dbReference type="Gene3D" id="1.10.286.20">
    <property type="match status" value="1"/>
</dbReference>
<dbReference type="InterPro" id="IPR036953">
    <property type="entry name" value="GreA/GreB_C_sf"/>
</dbReference>
<sequence length="138" mass="15827">MKKRMIYITETDYEKLEELIDGMKRSGVRDRDDLNSLEEELDKCKIVDQREVPSNVVTLNSRIRFRDLDTGQETITTLVFPNKANFSEGRISVTSQIGTALLGYTVGDVIEWKVRAGNKTIRIEEIIYQPEAAGDYHL</sequence>
<dbReference type="GO" id="GO:0070063">
    <property type="term" value="F:RNA polymerase binding"/>
    <property type="evidence" value="ECO:0007669"/>
    <property type="project" value="InterPro"/>
</dbReference>
<evidence type="ECO:0000259" key="1">
    <source>
        <dbReference type="Pfam" id="PF01272"/>
    </source>
</evidence>
<name>A0A1L3GF08_SYNAC</name>
<dbReference type="PIRSF" id="PIRSF006092">
    <property type="entry name" value="GreA_GreB"/>
    <property type="match status" value="1"/>
</dbReference>
<dbReference type="Gene3D" id="3.10.50.30">
    <property type="entry name" value="Transcription elongation factor, GreA/GreB, C-terminal domain"/>
    <property type="match status" value="1"/>
</dbReference>
<dbReference type="GO" id="GO:0003677">
    <property type="term" value="F:DNA binding"/>
    <property type="evidence" value="ECO:0007669"/>
    <property type="project" value="InterPro"/>
</dbReference>
<dbReference type="STRING" id="29542.A6070_14065"/>
<dbReference type="Proteomes" id="UP000182264">
    <property type="component" value="Chromosome"/>
</dbReference>
<dbReference type="Pfam" id="PF14760">
    <property type="entry name" value="Rnk_N"/>
    <property type="match status" value="1"/>
</dbReference>
<keyword evidence="4" id="KW-1185">Reference proteome</keyword>
<gene>
    <name evidence="3" type="ORF">A7E75_05425</name>
</gene>
<feature type="domain" description="Regulator of nucleoside diphosphate kinase N-terminal" evidence="2">
    <location>
        <begin position="6"/>
        <end position="47"/>
    </location>
</feature>
<reference evidence="3 4" key="1">
    <citation type="journal article" date="2017" name="Genome Announc.">
        <title>Complete Genome Sequences of Two Acetylene-Fermenting Pelobacter acetylenicus Strains.</title>
        <authorList>
            <person name="Sutton J.M."/>
            <person name="Baesman S.M."/>
            <person name="Fierst J.L."/>
            <person name="Poret-Peterson A.T."/>
            <person name="Oremland R.S."/>
            <person name="Dunlap D.S."/>
            <person name="Akob D.M."/>
        </authorList>
    </citation>
    <scope>NUCLEOTIDE SEQUENCE [LARGE SCALE GENOMIC DNA]</scope>
    <source>
        <strain evidence="3 4">DSM 3247</strain>
    </source>
</reference>
<keyword evidence="3" id="KW-0648">Protein biosynthesis</keyword>
<dbReference type="InterPro" id="IPR023459">
    <property type="entry name" value="Tscrpt_elong_fac_GreA/B_fam"/>
</dbReference>
<dbReference type="GO" id="GO:0032784">
    <property type="term" value="P:regulation of DNA-templated transcription elongation"/>
    <property type="evidence" value="ECO:0007669"/>
    <property type="project" value="InterPro"/>
</dbReference>
<feature type="domain" description="Transcription elongation factor GreA/GreB C-terminal" evidence="1">
    <location>
        <begin position="53"/>
        <end position="128"/>
    </location>
</feature>
<accession>A0A1L3GF08</accession>
<dbReference type="EMBL" id="CP015518">
    <property type="protein sequence ID" value="APG24532.1"/>
    <property type="molecule type" value="Genomic_DNA"/>
</dbReference>
<proteinExistence type="predicted"/>
<dbReference type="KEGG" id="pace:A6070_14065"/>
<dbReference type="PANTHER" id="PTHR30437:SF5">
    <property type="entry name" value="REGULATOR OF NUCLEOSIDE DIPHOSPHATE KINASE"/>
    <property type="match status" value="1"/>
</dbReference>
<dbReference type="NCBIfam" id="NF004396">
    <property type="entry name" value="PRK05753.1"/>
    <property type="match status" value="1"/>
</dbReference>
<dbReference type="RefSeq" id="WP_072286373.1">
    <property type="nucleotide sequence ID" value="NZ_CP015455.1"/>
</dbReference>
<dbReference type="OrthoDB" id="192847at2"/>
<dbReference type="GO" id="GO:0006354">
    <property type="term" value="P:DNA-templated transcription elongation"/>
    <property type="evidence" value="ECO:0007669"/>
    <property type="project" value="TreeGrafter"/>
</dbReference>
<evidence type="ECO:0000313" key="3">
    <source>
        <dbReference type="EMBL" id="APG24532.1"/>
    </source>
</evidence>
<evidence type="ECO:0000259" key="2">
    <source>
        <dbReference type="Pfam" id="PF14760"/>
    </source>
</evidence>
<keyword evidence="3" id="KW-0251">Elongation factor</keyword>
<dbReference type="AlphaFoldDB" id="A0A1L3GF08"/>
<dbReference type="InterPro" id="IPR001437">
    <property type="entry name" value="Tscrpt_elong_fac_GreA/B_C"/>
</dbReference>
<dbReference type="GO" id="GO:0003746">
    <property type="term" value="F:translation elongation factor activity"/>
    <property type="evidence" value="ECO:0007669"/>
    <property type="project" value="UniProtKB-KW"/>
</dbReference>
<evidence type="ECO:0000313" key="4">
    <source>
        <dbReference type="Proteomes" id="UP000182264"/>
    </source>
</evidence>
<organism evidence="3 4">
    <name type="scientific">Syntrophotalea acetylenica</name>
    <name type="common">Pelobacter acetylenicus</name>
    <dbReference type="NCBI Taxonomy" id="29542"/>
    <lineage>
        <taxon>Bacteria</taxon>
        <taxon>Pseudomonadati</taxon>
        <taxon>Thermodesulfobacteriota</taxon>
        <taxon>Desulfuromonadia</taxon>
        <taxon>Desulfuromonadales</taxon>
        <taxon>Syntrophotaleaceae</taxon>
        <taxon>Syntrophotalea</taxon>
    </lineage>
</organism>
<dbReference type="SUPFAM" id="SSF54534">
    <property type="entry name" value="FKBP-like"/>
    <property type="match status" value="1"/>
</dbReference>
<dbReference type="PANTHER" id="PTHR30437">
    <property type="entry name" value="TRANSCRIPTION ELONGATION FACTOR GREA"/>
    <property type="match status" value="1"/>
</dbReference>